<protein>
    <submittedName>
        <fullName evidence="1">Uncharacterized protein</fullName>
    </submittedName>
</protein>
<dbReference type="Proteomes" id="UP000254079">
    <property type="component" value="Unassembled WGS sequence"/>
</dbReference>
<proteinExistence type="predicted"/>
<evidence type="ECO:0000313" key="2">
    <source>
        <dbReference type="Proteomes" id="UP000254079"/>
    </source>
</evidence>
<gene>
    <name evidence="1" type="ORF">NCTC8622_00199</name>
</gene>
<reference evidence="1 2" key="1">
    <citation type="submission" date="2018-06" db="EMBL/GenBank/DDBJ databases">
        <authorList>
            <consortium name="Pathogen Informatics"/>
            <person name="Doyle S."/>
        </authorList>
    </citation>
    <scope>NUCLEOTIDE SEQUENCE [LARGE SCALE GENOMIC DNA]</scope>
    <source>
        <strain evidence="1 2">NCTC8622</strain>
    </source>
</reference>
<dbReference type="EMBL" id="UGCP01000002">
    <property type="protein sequence ID" value="STI81273.1"/>
    <property type="molecule type" value="Genomic_DNA"/>
</dbReference>
<organism evidence="1 2">
    <name type="scientific">Escherichia coli</name>
    <dbReference type="NCBI Taxonomy" id="562"/>
    <lineage>
        <taxon>Bacteria</taxon>
        <taxon>Pseudomonadati</taxon>
        <taxon>Pseudomonadota</taxon>
        <taxon>Gammaproteobacteria</taxon>
        <taxon>Enterobacterales</taxon>
        <taxon>Enterobacteriaceae</taxon>
        <taxon>Escherichia</taxon>
    </lineage>
</organism>
<dbReference type="AlphaFoldDB" id="A0A376TX01"/>
<name>A0A376TX01_ECOLX</name>
<sequence>MQGRVARGFTQADTLYFSLTDETNRRVAAPVGQEFHLLPLVPYRDALPGFGEQIAVGIELEVVAGFVE</sequence>
<accession>A0A376TX01</accession>
<evidence type="ECO:0000313" key="1">
    <source>
        <dbReference type="EMBL" id="STI81273.1"/>
    </source>
</evidence>